<organism evidence="8 9">
    <name type="scientific">Sesamum angolense</name>
    <dbReference type="NCBI Taxonomy" id="2727404"/>
    <lineage>
        <taxon>Eukaryota</taxon>
        <taxon>Viridiplantae</taxon>
        <taxon>Streptophyta</taxon>
        <taxon>Embryophyta</taxon>
        <taxon>Tracheophyta</taxon>
        <taxon>Spermatophyta</taxon>
        <taxon>Magnoliopsida</taxon>
        <taxon>eudicotyledons</taxon>
        <taxon>Gunneridae</taxon>
        <taxon>Pentapetalae</taxon>
        <taxon>asterids</taxon>
        <taxon>lamiids</taxon>
        <taxon>Lamiales</taxon>
        <taxon>Pedaliaceae</taxon>
        <taxon>Sesamum</taxon>
    </lineage>
</organism>
<comment type="caution">
    <text evidence="8">The sequence shown here is derived from an EMBL/GenBank/DDBJ whole genome shotgun (WGS) entry which is preliminary data.</text>
</comment>
<accession>A0AAE2C5T8</accession>
<keyword evidence="4 7" id="KW-0964">Secreted</keyword>
<dbReference type="PANTHER" id="PTHR33109">
    <property type="entry name" value="EPIDERMAL PATTERNING FACTOR-LIKE PROTEIN 4"/>
    <property type="match status" value="1"/>
</dbReference>
<evidence type="ECO:0000313" key="9">
    <source>
        <dbReference type="Proteomes" id="UP001289374"/>
    </source>
</evidence>
<sequence length="151" mass="16420">MGQHYPASSTLYMRELDHEGIGDLLNERLHQFAVSLLILLISTSSQLRLLTAEGRKLAAQTADSSKTVNEEDKAVLRAQIGSRPPRCDGRCISCGHCEAIQVPTNPQTGSRAGSRSSSTAVPVIAYARGDDNSNYKPMSWKCKCGNLIFNP</sequence>
<proteinExistence type="inferred from homology"/>
<reference evidence="8" key="2">
    <citation type="journal article" date="2024" name="Plant">
        <title>Genomic evolution and insights into agronomic trait innovations of Sesamum species.</title>
        <authorList>
            <person name="Miao H."/>
            <person name="Wang L."/>
            <person name="Qu L."/>
            <person name="Liu H."/>
            <person name="Sun Y."/>
            <person name="Le M."/>
            <person name="Wang Q."/>
            <person name="Wei S."/>
            <person name="Zheng Y."/>
            <person name="Lin W."/>
            <person name="Duan Y."/>
            <person name="Cao H."/>
            <person name="Xiong S."/>
            <person name="Wang X."/>
            <person name="Wei L."/>
            <person name="Li C."/>
            <person name="Ma Q."/>
            <person name="Ju M."/>
            <person name="Zhao R."/>
            <person name="Li G."/>
            <person name="Mu C."/>
            <person name="Tian Q."/>
            <person name="Mei H."/>
            <person name="Zhang T."/>
            <person name="Gao T."/>
            <person name="Zhang H."/>
        </authorList>
    </citation>
    <scope>NUCLEOTIDE SEQUENCE</scope>
    <source>
        <strain evidence="8">K16</strain>
    </source>
</reference>
<gene>
    <name evidence="8" type="ORF">Sango_0081900</name>
</gene>
<dbReference type="GO" id="GO:0005576">
    <property type="term" value="C:extracellular region"/>
    <property type="evidence" value="ECO:0007669"/>
    <property type="project" value="UniProtKB-SubCell"/>
</dbReference>
<evidence type="ECO:0000256" key="1">
    <source>
        <dbReference type="ARBA" id="ARBA00004613"/>
    </source>
</evidence>
<dbReference type="GO" id="GO:0010052">
    <property type="term" value="P:guard cell differentiation"/>
    <property type="evidence" value="ECO:0007669"/>
    <property type="project" value="UniProtKB-UniRule"/>
</dbReference>
<comment type="subcellular location">
    <subcellularLocation>
        <location evidence="1 7">Secreted</location>
    </subcellularLocation>
</comment>
<dbReference type="EMBL" id="JACGWL010000001">
    <property type="protein sequence ID" value="KAK4410089.1"/>
    <property type="molecule type" value="Genomic_DNA"/>
</dbReference>
<keyword evidence="3 7" id="KW-0217">Developmental protein</keyword>
<comment type="function">
    <text evidence="7">Controls stomatal patterning.</text>
</comment>
<dbReference type="AlphaFoldDB" id="A0AAE2C5T8"/>
<evidence type="ECO:0000256" key="3">
    <source>
        <dbReference type="ARBA" id="ARBA00022473"/>
    </source>
</evidence>
<reference evidence="8" key="1">
    <citation type="submission" date="2020-06" db="EMBL/GenBank/DDBJ databases">
        <authorList>
            <person name="Li T."/>
            <person name="Hu X."/>
            <person name="Zhang T."/>
            <person name="Song X."/>
            <person name="Zhang H."/>
            <person name="Dai N."/>
            <person name="Sheng W."/>
            <person name="Hou X."/>
            <person name="Wei L."/>
        </authorList>
    </citation>
    <scope>NUCLEOTIDE SEQUENCE</scope>
    <source>
        <strain evidence="8">K16</strain>
        <tissue evidence="8">Leaf</tissue>
    </source>
</reference>
<evidence type="ECO:0000313" key="8">
    <source>
        <dbReference type="EMBL" id="KAK4410089.1"/>
    </source>
</evidence>
<name>A0AAE2C5T8_9LAMI</name>
<comment type="similarity">
    <text evidence="2 7">Belongs to the plant cysteine rich small secretory peptide family. Epidermal patterning factor subfamily.</text>
</comment>
<keyword evidence="9" id="KW-1185">Reference proteome</keyword>
<dbReference type="InterPro" id="IPR039455">
    <property type="entry name" value="EPFL"/>
</dbReference>
<keyword evidence="5" id="KW-0732">Signal</keyword>
<evidence type="ECO:0000256" key="2">
    <source>
        <dbReference type="ARBA" id="ARBA00008127"/>
    </source>
</evidence>
<evidence type="ECO:0000256" key="7">
    <source>
        <dbReference type="RuleBase" id="RU367102"/>
    </source>
</evidence>
<dbReference type="Proteomes" id="UP001289374">
    <property type="component" value="Unassembled WGS sequence"/>
</dbReference>
<dbReference type="PANTHER" id="PTHR33109:SF7">
    <property type="entry name" value="EPIDERMAL PATTERNING FACTOR-LIKE PROTEIN 2"/>
    <property type="match status" value="1"/>
</dbReference>
<evidence type="ECO:0000256" key="5">
    <source>
        <dbReference type="ARBA" id="ARBA00022729"/>
    </source>
</evidence>
<keyword evidence="6" id="KW-1015">Disulfide bond</keyword>
<protein>
    <recommendedName>
        <fullName evidence="7">Epidermal patterning factor-like protein</fullName>
    </recommendedName>
</protein>
<evidence type="ECO:0000256" key="4">
    <source>
        <dbReference type="ARBA" id="ARBA00022525"/>
    </source>
</evidence>
<dbReference type="Pfam" id="PF17181">
    <property type="entry name" value="EPF"/>
    <property type="match status" value="1"/>
</dbReference>
<evidence type="ECO:0000256" key="6">
    <source>
        <dbReference type="ARBA" id="ARBA00023157"/>
    </source>
</evidence>